<dbReference type="Proteomes" id="UP001501690">
    <property type="component" value="Unassembled WGS sequence"/>
</dbReference>
<evidence type="ECO:0000313" key="2">
    <source>
        <dbReference type="EMBL" id="GAA1697721.1"/>
    </source>
</evidence>
<accession>A0ABP4U267</accession>
<dbReference type="InterPro" id="IPR036188">
    <property type="entry name" value="FAD/NAD-bd_sf"/>
</dbReference>
<dbReference type="PANTHER" id="PTHR42923:SF3">
    <property type="entry name" value="PROTOPORPHYRINOGEN OXIDASE"/>
    <property type="match status" value="1"/>
</dbReference>
<dbReference type="InterPro" id="IPR002937">
    <property type="entry name" value="Amino_oxidase"/>
</dbReference>
<dbReference type="EMBL" id="BAAAPL010000001">
    <property type="protein sequence ID" value="GAA1697721.1"/>
    <property type="molecule type" value="Genomic_DNA"/>
</dbReference>
<evidence type="ECO:0000259" key="1">
    <source>
        <dbReference type="Pfam" id="PF01593"/>
    </source>
</evidence>
<keyword evidence="3" id="KW-1185">Reference proteome</keyword>
<dbReference type="PRINTS" id="PR00411">
    <property type="entry name" value="PNDRDTASEI"/>
</dbReference>
<dbReference type="RefSeq" id="WP_344070773.1">
    <property type="nucleotide sequence ID" value="NZ_BAAAPL010000001.1"/>
</dbReference>
<dbReference type="InterPro" id="IPR050464">
    <property type="entry name" value="Zeta_carotene_desat/Oxidored"/>
</dbReference>
<dbReference type="SUPFAM" id="SSF51905">
    <property type="entry name" value="FAD/NAD(P)-binding domain"/>
    <property type="match status" value="1"/>
</dbReference>
<comment type="caution">
    <text evidence="2">The sequence shown here is derived from an EMBL/GenBank/DDBJ whole genome shotgun (WGS) entry which is preliminary data.</text>
</comment>
<name>A0ABP4U267_9MICO</name>
<feature type="domain" description="Amine oxidase" evidence="1">
    <location>
        <begin position="12"/>
        <end position="293"/>
    </location>
</feature>
<dbReference type="Gene3D" id="3.50.50.60">
    <property type="entry name" value="FAD/NAD(P)-binding domain"/>
    <property type="match status" value="1"/>
</dbReference>
<dbReference type="Pfam" id="PF01593">
    <property type="entry name" value="Amino_oxidase"/>
    <property type="match status" value="1"/>
</dbReference>
<organism evidence="2 3">
    <name type="scientific">Microbacterium sediminicola</name>
    <dbReference type="NCBI Taxonomy" id="415210"/>
    <lineage>
        <taxon>Bacteria</taxon>
        <taxon>Bacillati</taxon>
        <taxon>Actinomycetota</taxon>
        <taxon>Actinomycetes</taxon>
        <taxon>Micrococcales</taxon>
        <taxon>Microbacteriaceae</taxon>
        <taxon>Microbacterium</taxon>
    </lineage>
</organism>
<dbReference type="PANTHER" id="PTHR42923">
    <property type="entry name" value="PROTOPORPHYRINOGEN OXIDASE"/>
    <property type="match status" value="1"/>
</dbReference>
<protein>
    <submittedName>
        <fullName evidence="2">Protoporphyrinogen oxidase</fullName>
    </submittedName>
</protein>
<reference evidence="3" key="1">
    <citation type="journal article" date="2019" name="Int. J. Syst. Evol. Microbiol.">
        <title>The Global Catalogue of Microorganisms (GCM) 10K type strain sequencing project: providing services to taxonomists for standard genome sequencing and annotation.</title>
        <authorList>
            <consortium name="The Broad Institute Genomics Platform"/>
            <consortium name="The Broad Institute Genome Sequencing Center for Infectious Disease"/>
            <person name="Wu L."/>
            <person name="Ma J."/>
        </authorList>
    </citation>
    <scope>NUCLEOTIDE SEQUENCE [LARGE SCALE GENOMIC DNA]</scope>
    <source>
        <strain evidence="3">JCM 15577</strain>
    </source>
</reference>
<proteinExistence type="predicted"/>
<dbReference type="Gene3D" id="3.90.660.20">
    <property type="entry name" value="Protoporphyrinogen oxidase, mitochondrial, domain 2"/>
    <property type="match status" value="1"/>
</dbReference>
<dbReference type="Gene3D" id="1.10.3110.10">
    <property type="entry name" value="protoporphyrinogen ix oxidase, domain 3"/>
    <property type="match status" value="1"/>
</dbReference>
<evidence type="ECO:0000313" key="3">
    <source>
        <dbReference type="Proteomes" id="UP001501690"/>
    </source>
</evidence>
<gene>
    <name evidence="2" type="primary">hemG</name>
    <name evidence="2" type="ORF">GCM10009808_13960</name>
</gene>
<sequence>MNPDVCVVGAGIAGLVIAAETAAAGLRTVVFEHAAVSGGMLAARELEGMAVDAGAEAFATRTDAVPELVRRWDLPLEIVTPAPTGAWLVFGHGRHRRRAPLPAGSILGIPADPFAADVAPFGDPHAESEAPLPTDEPSLRDLVADRLGARIADVLVDTVTRGVYSRPAREVRLSQVQPQLWREAQARGSLTAAVAHLSTGQRLGSAVAGIRGGMWRLPIELEKAAGARGASFAHHTEVLSVTPKAEGVRVDVPKGSVTARAVVLATPGSASARLLGTSAPISAPVELAIARVRSPALDRHPVGTGALVATDAGLRAKALTHATAKWAWLAQAMSRSGGDHIVRLSARHPGPGLDDPRVVASEITAITGAEVDASEIVALHSQHWDAAASTGPGLQTPAGVHLAGAQVAGTGLASVIPHARALAAELIQTLALAPPPKENR</sequence>